<dbReference type="EMBL" id="JAIVGD010000019">
    <property type="protein sequence ID" value="KAH0748704.1"/>
    <property type="molecule type" value="Genomic_DNA"/>
</dbReference>
<evidence type="ECO:0000313" key="1">
    <source>
        <dbReference type="EMBL" id="KAH0748704.1"/>
    </source>
</evidence>
<protein>
    <submittedName>
        <fullName evidence="1">Uncharacterized protein</fullName>
    </submittedName>
</protein>
<reference evidence="1 2" key="1">
    <citation type="journal article" date="2021" name="bioRxiv">
        <title>Chromosome-scale and haplotype-resolved genome assembly of a tetraploid potato cultivar.</title>
        <authorList>
            <person name="Sun H."/>
            <person name="Jiao W.-B."/>
            <person name="Krause K."/>
            <person name="Campoy J.A."/>
            <person name="Goel M."/>
            <person name="Folz-Donahue K."/>
            <person name="Kukat C."/>
            <person name="Huettel B."/>
            <person name="Schneeberger K."/>
        </authorList>
    </citation>
    <scope>NUCLEOTIDE SEQUENCE [LARGE SCALE GENOMIC DNA]</scope>
    <source>
        <strain evidence="1">SolTubOtavaFocal</strain>
        <tissue evidence="1">Leaves</tissue>
    </source>
</reference>
<gene>
    <name evidence="1" type="ORF">KY290_027936</name>
</gene>
<dbReference type="Proteomes" id="UP000826656">
    <property type="component" value="Unassembled WGS sequence"/>
</dbReference>
<keyword evidence="2" id="KW-1185">Reference proteome</keyword>
<proteinExistence type="predicted"/>
<evidence type="ECO:0000313" key="2">
    <source>
        <dbReference type="Proteomes" id="UP000826656"/>
    </source>
</evidence>
<organism evidence="1 2">
    <name type="scientific">Solanum tuberosum</name>
    <name type="common">Potato</name>
    <dbReference type="NCBI Taxonomy" id="4113"/>
    <lineage>
        <taxon>Eukaryota</taxon>
        <taxon>Viridiplantae</taxon>
        <taxon>Streptophyta</taxon>
        <taxon>Embryophyta</taxon>
        <taxon>Tracheophyta</taxon>
        <taxon>Spermatophyta</taxon>
        <taxon>Magnoliopsida</taxon>
        <taxon>eudicotyledons</taxon>
        <taxon>Gunneridae</taxon>
        <taxon>Pentapetalae</taxon>
        <taxon>asterids</taxon>
        <taxon>lamiids</taxon>
        <taxon>Solanales</taxon>
        <taxon>Solanaceae</taxon>
        <taxon>Solanoideae</taxon>
        <taxon>Solaneae</taxon>
        <taxon>Solanum</taxon>
    </lineage>
</organism>
<comment type="caution">
    <text evidence="1">The sequence shown here is derived from an EMBL/GenBank/DDBJ whole genome shotgun (WGS) entry which is preliminary data.</text>
</comment>
<sequence>MRSKLRMRSKDGKYEYDDLKVMLSVGEIMGSYSCIAQICFEKACASFGIQKACGPVPLTTHVLTCTWNEKIELTLSQSTMDESQISPNDVVGKVLGKEHSGRVRCLGLGVVPKVMIPEQFAGFFVSPSTNSPTTTPSDAASEPILPMNTMQYFCDFMICH</sequence>
<accession>A0ABQ7UI62</accession>
<name>A0ABQ7UI62_SOLTU</name>